<dbReference type="GO" id="GO:0016491">
    <property type="term" value="F:oxidoreductase activity"/>
    <property type="evidence" value="ECO:0007669"/>
    <property type="project" value="UniProtKB-KW"/>
</dbReference>
<dbReference type="PRINTS" id="PR00081">
    <property type="entry name" value="GDHRDH"/>
</dbReference>
<dbReference type="CDD" id="cd05374">
    <property type="entry name" value="17beta-HSD-like_SDR_c"/>
    <property type="match status" value="1"/>
</dbReference>
<accession>A0A939IKB0</accession>
<feature type="domain" description="Ketoreductase" evidence="4">
    <location>
        <begin position="2"/>
        <end position="193"/>
    </location>
</feature>
<dbReference type="InterPro" id="IPR036291">
    <property type="entry name" value="NAD(P)-bd_dom_sf"/>
</dbReference>
<dbReference type="InterPro" id="IPR002347">
    <property type="entry name" value="SDR_fam"/>
</dbReference>
<dbReference type="InterPro" id="IPR051911">
    <property type="entry name" value="SDR_oxidoreductase"/>
</dbReference>
<dbReference type="Pfam" id="PF00106">
    <property type="entry name" value="adh_short"/>
    <property type="match status" value="1"/>
</dbReference>
<dbReference type="PRINTS" id="PR00080">
    <property type="entry name" value="SDRFAMILY"/>
</dbReference>
<name>A0A939IKB0_9GAMM</name>
<keyword evidence="6" id="KW-1185">Reference proteome</keyword>
<keyword evidence="2" id="KW-0560">Oxidoreductase</keyword>
<dbReference type="SUPFAM" id="SSF51735">
    <property type="entry name" value="NAD(P)-binding Rossmann-fold domains"/>
    <property type="match status" value="1"/>
</dbReference>
<evidence type="ECO:0000256" key="1">
    <source>
        <dbReference type="ARBA" id="ARBA00006484"/>
    </source>
</evidence>
<organism evidence="5 6">
    <name type="scientific">Parahaliea mediterranea</name>
    <dbReference type="NCBI Taxonomy" id="651086"/>
    <lineage>
        <taxon>Bacteria</taxon>
        <taxon>Pseudomonadati</taxon>
        <taxon>Pseudomonadota</taxon>
        <taxon>Gammaproteobacteria</taxon>
        <taxon>Cellvibrionales</taxon>
        <taxon>Halieaceae</taxon>
        <taxon>Parahaliea</taxon>
    </lineage>
</organism>
<dbReference type="PANTHER" id="PTHR43976:SF16">
    <property type="entry name" value="SHORT-CHAIN DEHYDROGENASE_REDUCTASE FAMILY PROTEIN"/>
    <property type="match status" value="1"/>
</dbReference>
<sequence length="290" mass="31729">MPLVLITGCSSGFGFEAALTFAREGHTVAAAVRRPERAEQLRQQASLEGLAIHIRQLDTTRPDDFPGFLAQLEQELGPLDILVNNAGIHKRGALEDLPEADIRAVMETNFFGPLLLTRAALPRMRERRNGVIIMMSSLSGIAGLAGDVIYSASKFALEGATEALSYECRRFGIRFALVECGSYATGLQGGEPDDDYPRHSPYRPLIQSQQAQATAARGQAPHPRQVGELLPAIAGAHNGPLRWQADALAKHVMQTLWRADNEARDQFLRQASAIDWWLDGREAPLDNDAP</sequence>
<evidence type="ECO:0000256" key="2">
    <source>
        <dbReference type="ARBA" id="ARBA00023002"/>
    </source>
</evidence>
<evidence type="ECO:0000313" key="6">
    <source>
        <dbReference type="Proteomes" id="UP000664303"/>
    </source>
</evidence>
<comment type="similarity">
    <text evidence="1 3">Belongs to the short-chain dehydrogenases/reductases (SDR) family.</text>
</comment>
<dbReference type="EMBL" id="JAFKCZ010000001">
    <property type="protein sequence ID" value="MBN7795270.1"/>
    <property type="molecule type" value="Genomic_DNA"/>
</dbReference>
<comment type="caution">
    <text evidence="5">The sequence shown here is derived from an EMBL/GenBank/DDBJ whole genome shotgun (WGS) entry which is preliminary data.</text>
</comment>
<reference evidence="5" key="1">
    <citation type="submission" date="2021-02" db="EMBL/GenBank/DDBJ databases">
        <title>PHA producing bacteria isolated from coastal sediment in Guangdong, Shenzhen.</title>
        <authorList>
            <person name="Zheng W."/>
            <person name="Yu S."/>
            <person name="Huang Y."/>
        </authorList>
    </citation>
    <scope>NUCLEOTIDE SEQUENCE</scope>
    <source>
        <strain evidence="5">TN14-10</strain>
    </source>
</reference>
<dbReference type="InterPro" id="IPR057326">
    <property type="entry name" value="KR_dom"/>
</dbReference>
<evidence type="ECO:0000313" key="5">
    <source>
        <dbReference type="EMBL" id="MBN7795270.1"/>
    </source>
</evidence>
<proteinExistence type="inferred from homology"/>
<dbReference type="SMART" id="SM00822">
    <property type="entry name" value="PKS_KR"/>
    <property type="match status" value="1"/>
</dbReference>
<dbReference type="AlphaFoldDB" id="A0A939IKB0"/>
<protein>
    <submittedName>
        <fullName evidence="5">SDR family oxidoreductase</fullName>
    </submittedName>
</protein>
<dbReference type="Gene3D" id="3.40.50.720">
    <property type="entry name" value="NAD(P)-binding Rossmann-like Domain"/>
    <property type="match status" value="1"/>
</dbReference>
<dbReference type="Proteomes" id="UP000664303">
    <property type="component" value="Unassembled WGS sequence"/>
</dbReference>
<evidence type="ECO:0000259" key="4">
    <source>
        <dbReference type="SMART" id="SM00822"/>
    </source>
</evidence>
<dbReference type="PANTHER" id="PTHR43976">
    <property type="entry name" value="SHORT CHAIN DEHYDROGENASE"/>
    <property type="match status" value="1"/>
</dbReference>
<evidence type="ECO:0000256" key="3">
    <source>
        <dbReference type="RuleBase" id="RU000363"/>
    </source>
</evidence>
<gene>
    <name evidence="5" type="ORF">JYP50_01620</name>
</gene>
<dbReference type="RefSeq" id="WP_206558702.1">
    <property type="nucleotide sequence ID" value="NZ_JAFKCZ010000001.1"/>
</dbReference>